<gene>
    <name evidence="1" type="ORF">EST38_g7711</name>
</gene>
<dbReference type="Proteomes" id="UP000290288">
    <property type="component" value="Unassembled WGS sequence"/>
</dbReference>
<evidence type="ECO:0000313" key="1">
    <source>
        <dbReference type="EMBL" id="RXW18132.1"/>
    </source>
</evidence>
<keyword evidence="2" id="KW-1185">Reference proteome</keyword>
<dbReference type="PANTHER" id="PTHR39218:SF1">
    <property type="entry name" value="OXIDOREDUCTASE 14 KDA SUBUNIT, PUTATIVE (AFU_ORTHOLOGUE AFUA_1G12110)-RELATED"/>
    <property type="match status" value="1"/>
</dbReference>
<dbReference type="EMBL" id="SDEE01000287">
    <property type="protein sequence ID" value="RXW18132.1"/>
    <property type="molecule type" value="Genomic_DNA"/>
</dbReference>
<proteinExistence type="predicted"/>
<organism evidence="1 2">
    <name type="scientific">Candolleomyces aberdarensis</name>
    <dbReference type="NCBI Taxonomy" id="2316362"/>
    <lineage>
        <taxon>Eukaryota</taxon>
        <taxon>Fungi</taxon>
        <taxon>Dikarya</taxon>
        <taxon>Basidiomycota</taxon>
        <taxon>Agaricomycotina</taxon>
        <taxon>Agaricomycetes</taxon>
        <taxon>Agaricomycetidae</taxon>
        <taxon>Agaricales</taxon>
        <taxon>Agaricineae</taxon>
        <taxon>Psathyrellaceae</taxon>
        <taxon>Candolleomyces</taxon>
    </lineage>
</organism>
<reference evidence="1 2" key="1">
    <citation type="submission" date="2019-01" db="EMBL/GenBank/DDBJ databases">
        <title>Draft genome sequence of Psathyrella aberdarensis IHI B618.</title>
        <authorList>
            <person name="Buettner E."/>
            <person name="Kellner H."/>
        </authorList>
    </citation>
    <scope>NUCLEOTIDE SEQUENCE [LARGE SCALE GENOMIC DNA]</scope>
    <source>
        <strain evidence="1 2">IHI B618</strain>
    </source>
</reference>
<protein>
    <submittedName>
        <fullName evidence="1">Uncharacterized protein</fullName>
    </submittedName>
</protein>
<dbReference type="STRING" id="2316362.A0A4Q2DG79"/>
<dbReference type="PANTHER" id="PTHR39218">
    <property type="entry name" value="OXIDOREDUCTASE 14 KDA SUBUNIT, PUTATIVE (AFU_ORTHOLOGUE AFUA_1G12110)-RELATED"/>
    <property type="match status" value="1"/>
</dbReference>
<comment type="caution">
    <text evidence="1">The sequence shown here is derived from an EMBL/GenBank/DDBJ whole genome shotgun (WGS) entry which is preliminary data.</text>
</comment>
<dbReference type="OrthoDB" id="2141050at2759"/>
<evidence type="ECO:0000313" key="2">
    <source>
        <dbReference type="Proteomes" id="UP000290288"/>
    </source>
</evidence>
<name>A0A4Q2DG79_9AGAR</name>
<sequence>MGILSNVLGFATFGLAARFGQLGIQKRNLFSNPGGHIIAMGAFGFAGYWAHKWDIRAAEIIAEKKSLLEERRRKQITQAEALGSQQLAEAE</sequence>
<accession>A0A4Q2DG79</accession>
<dbReference type="AlphaFoldDB" id="A0A4Q2DG79"/>